<dbReference type="InterPro" id="IPR036265">
    <property type="entry name" value="HIT-like_sf"/>
</dbReference>
<dbReference type="AlphaFoldDB" id="A0A918L643"/>
<dbReference type="Pfam" id="PF01230">
    <property type="entry name" value="HIT"/>
    <property type="match status" value="1"/>
</dbReference>
<organism evidence="6 7">
    <name type="scientific">Streptomyces humidus</name>
    <dbReference type="NCBI Taxonomy" id="52259"/>
    <lineage>
        <taxon>Bacteria</taxon>
        <taxon>Bacillati</taxon>
        <taxon>Actinomycetota</taxon>
        <taxon>Actinomycetes</taxon>
        <taxon>Kitasatosporales</taxon>
        <taxon>Streptomycetaceae</taxon>
        <taxon>Streptomyces</taxon>
    </lineage>
</organism>
<dbReference type="PANTHER" id="PTHR46648">
    <property type="entry name" value="HIT FAMILY PROTEIN 1"/>
    <property type="match status" value="1"/>
</dbReference>
<reference evidence="6" key="1">
    <citation type="journal article" date="2014" name="Int. J. Syst. Evol. Microbiol.">
        <title>Complete genome sequence of Corynebacterium casei LMG S-19264T (=DSM 44701T), isolated from a smear-ripened cheese.</title>
        <authorList>
            <consortium name="US DOE Joint Genome Institute (JGI-PGF)"/>
            <person name="Walter F."/>
            <person name="Albersmeier A."/>
            <person name="Kalinowski J."/>
            <person name="Ruckert C."/>
        </authorList>
    </citation>
    <scope>NUCLEOTIDE SEQUENCE</scope>
    <source>
        <strain evidence="6">JCM 4386</strain>
    </source>
</reference>
<dbReference type="RefSeq" id="WP_190151882.1">
    <property type="nucleotide sequence ID" value="NZ_BMTL01000024.1"/>
</dbReference>
<protein>
    <recommendedName>
        <fullName evidence="5">HIT domain-containing protein</fullName>
    </recommendedName>
</protein>
<name>A0A918L643_9ACTN</name>
<dbReference type="PANTHER" id="PTHR46648:SF1">
    <property type="entry name" value="ADENOSINE 5'-MONOPHOSPHORAMIDASE HNT1"/>
    <property type="match status" value="1"/>
</dbReference>
<dbReference type="PROSITE" id="PS51084">
    <property type="entry name" value="HIT_2"/>
    <property type="match status" value="1"/>
</dbReference>
<dbReference type="InterPro" id="IPR001310">
    <property type="entry name" value="Histidine_triad_HIT"/>
</dbReference>
<evidence type="ECO:0000256" key="2">
    <source>
        <dbReference type="PIRSR" id="PIRSR601310-3"/>
    </source>
</evidence>
<keyword evidence="7" id="KW-1185">Reference proteome</keyword>
<dbReference type="Proteomes" id="UP000606194">
    <property type="component" value="Unassembled WGS sequence"/>
</dbReference>
<feature type="compositionally biased region" description="Basic and acidic residues" evidence="4">
    <location>
        <begin position="8"/>
        <end position="20"/>
    </location>
</feature>
<evidence type="ECO:0000313" key="6">
    <source>
        <dbReference type="EMBL" id="GGS07823.1"/>
    </source>
</evidence>
<feature type="active site" description="Tele-AMP-histidine intermediate" evidence="1">
    <location>
        <position position="139"/>
    </location>
</feature>
<dbReference type="GO" id="GO:0003824">
    <property type="term" value="F:catalytic activity"/>
    <property type="evidence" value="ECO:0007669"/>
    <property type="project" value="InterPro"/>
</dbReference>
<feature type="domain" description="HIT" evidence="5">
    <location>
        <begin position="52"/>
        <end position="152"/>
    </location>
</feature>
<feature type="region of interest" description="Disordered" evidence="4">
    <location>
        <begin position="1"/>
        <end position="47"/>
    </location>
</feature>
<evidence type="ECO:0000259" key="5">
    <source>
        <dbReference type="PROSITE" id="PS51084"/>
    </source>
</evidence>
<accession>A0A918L643</accession>
<gene>
    <name evidence="6" type="ORF">GCM10010269_53560</name>
</gene>
<dbReference type="GO" id="GO:0009117">
    <property type="term" value="P:nucleotide metabolic process"/>
    <property type="evidence" value="ECO:0007669"/>
    <property type="project" value="TreeGrafter"/>
</dbReference>
<comment type="caution">
    <text evidence="6">The sequence shown here is derived from an EMBL/GenBank/DDBJ whole genome shotgun (WGS) entry which is preliminary data.</text>
</comment>
<sequence length="162" mass="17268">MISGPESNRGRAEGPEERGETPVSPEPAPAAPRGPRPPFGGSPSEGAQEDCPFCRIVAGAAPAQVLREWPDALAIVPRHPVTPGHALVIPRTHVADVAVDPAVSASTMRRAAEMAFNLGECNIITSRGESATQSVFHLHMHVLPRRPEDGLALPWTPAPRYR</sequence>
<dbReference type="EMBL" id="BMTL01000024">
    <property type="protein sequence ID" value="GGS07823.1"/>
    <property type="molecule type" value="Genomic_DNA"/>
</dbReference>
<feature type="compositionally biased region" description="Pro residues" evidence="4">
    <location>
        <begin position="24"/>
        <end position="40"/>
    </location>
</feature>
<evidence type="ECO:0000256" key="1">
    <source>
        <dbReference type="PIRSR" id="PIRSR601310-1"/>
    </source>
</evidence>
<dbReference type="SUPFAM" id="SSF54197">
    <property type="entry name" value="HIT-like"/>
    <property type="match status" value="1"/>
</dbReference>
<proteinExistence type="predicted"/>
<dbReference type="PRINTS" id="PR00332">
    <property type="entry name" value="HISTRIAD"/>
</dbReference>
<evidence type="ECO:0000256" key="3">
    <source>
        <dbReference type="PROSITE-ProRule" id="PRU00464"/>
    </source>
</evidence>
<dbReference type="Gene3D" id="3.30.428.10">
    <property type="entry name" value="HIT-like"/>
    <property type="match status" value="1"/>
</dbReference>
<feature type="short sequence motif" description="Histidine triad motif" evidence="2 3">
    <location>
        <begin position="137"/>
        <end position="141"/>
    </location>
</feature>
<dbReference type="InterPro" id="IPR011146">
    <property type="entry name" value="HIT-like"/>
</dbReference>
<evidence type="ECO:0000256" key="4">
    <source>
        <dbReference type="SAM" id="MobiDB-lite"/>
    </source>
</evidence>
<evidence type="ECO:0000313" key="7">
    <source>
        <dbReference type="Proteomes" id="UP000606194"/>
    </source>
</evidence>
<reference evidence="6" key="2">
    <citation type="submission" date="2020-09" db="EMBL/GenBank/DDBJ databases">
        <authorList>
            <person name="Sun Q."/>
            <person name="Ohkuma M."/>
        </authorList>
    </citation>
    <scope>NUCLEOTIDE SEQUENCE</scope>
    <source>
        <strain evidence="6">JCM 4386</strain>
    </source>
</reference>